<dbReference type="Proteomes" id="UP000015503">
    <property type="component" value="Chromosome"/>
</dbReference>
<evidence type="ECO:0000313" key="3">
    <source>
        <dbReference type="Proteomes" id="UP000015503"/>
    </source>
</evidence>
<accession>S6AMK1</accession>
<dbReference type="AlphaFoldDB" id="S6AMK1"/>
<evidence type="ECO:0000256" key="1">
    <source>
        <dbReference type="SAM" id="MobiDB-lite"/>
    </source>
</evidence>
<dbReference type="HOGENOM" id="CLU_2036011_0_0_6"/>
<protein>
    <submittedName>
        <fullName evidence="2">Uncharacterized protein</fullName>
    </submittedName>
</protein>
<feature type="region of interest" description="Disordered" evidence="1">
    <location>
        <begin position="17"/>
        <end position="46"/>
    </location>
</feature>
<feature type="region of interest" description="Disordered" evidence="1">
    <location>
        <begin position="94"/>
        <end position="121"/>
    </location>
</feature>
<sequence length="121" mass="12748">MGIAPLNPSYKLKTDAYTSLKRGSEDDAARIAPSGGRAESLQRGASGMDAARAAQGHGWPFAAAPRRKDGARGVWRSQTRMVGQALLVTSGWFGTPTTARSDSPGRAKQKPNAHSAIKITT</sequence>
<evidence type="ECO:0000313" key="2">
    <source>
        <dbReference type="EMBL" id="BAN50085.1"/>
    </source>
</evidence>
<proteinExistence type="predicted"/>
<reference evidence="2 3" key="1">
    <citation type="journal article" date="2013" name="Genome Announc.">
        <title>Complete Genome Sequence of the Carbazole Degrader Pseudomonas resinovorans Strain CA10 (NBRC 106553).</title>
        <authorList>
            <person name="Shintani M."/>
            <person name="Hosoyama A."/>
            <person name="Ohji S."/>
            <person name="Tsuchikane K."/>
            <person name="Takarada H."/>
            <person name="Yamazoe A."/>
            <person name="Fujita N."/>
            <person name="Nojiri H."/>
        </authorList>
    </citation>
    <scope>NUCLEOTIDE SEQUENCE [LARGE SCALE GENOMIC DNA]</scope>
    <source>
        <strain evidence="2 3">NBRC 106553</strain>
    </source>
</reference>
<gene>
    <name evidence="2" type="ORF">PCA10_43530</name>
</gene>
<dbReference type="KEGG" id="pre:PCA10_43530"/>
<organism evidence="2 3">
    <name type="scientific">Metapseudomonas resinovorans NBRC 106553</name>
    <dbReference type="NCBI Taxonomy" id="1245471"/>
    <lineage>
        <taxon>Bacteria</taxon>
        <taxon>Pseudomonadati</taxon>
        <taxon>Pseudomonadota</taxon>
        <taxon>Gammaproteobacteria</taxon>
        <taxon>Pseudomonadales</taxon>
        <taxon>Pseudomonadaceae</taxon>
        <taxon>Metapseudomonas</taxon>
    </lineage>
</organism>
<name>S6AMK1_METRE</name>
<keyword evidence="3" id="KW-1185">Reference proteome</keyword>
<dbReference type="EMBL" id="AP013068">
    <property type="protein sequence ID" value="BAN50085.1"/>
    <property type="molecule type" value="Genomic_DNA"/>
</dbReference>